<dbReference type="AlphaFoldDB" id="A0A397JMP8"/>
<dbReference type="OrthoDB" id="2443521at2759"/>
<dbReference type="Proteomes" id="UP000266861">
    <property type="component" value="Unassembled WGS sequence"/>
</dbReference>
<organism evidence="1 2">
    <name type="scientific">Diversispora epigaea</name>
    <dbReference type="NCBI Taxonomy" id="1348612"/>
    <lineage>
        <taxon>Eukaryota</taxon>
        <taxon>Fungi</taxon>
        <taxon>Fungi incertae sedis</taxon>
        <taxon>Mucoromycota</taxon>
        <taxon>Glomeromycotina</taxon>
        <taxon>Glomeromycetes</taxon>
        <taxon>Diversisporales</taxon>
        <taxon>Diversisporaceae</taxon>
        <taxon>Diversispora</taxon>
    </lineage>
</organism>
<evidence type="ECO:0000313" key="2">
    <source>
        <dbReference type="Proteomes" id="UP000266861"/>
    </source>
</evidence>
<keyword evidence="2" id="KW-1185">Reference proteome</keyword>
<sequence length="66" mass="7800">MRLLLSTNYPHIMKLLKNGKKDKVNIELWQEHSLRLGKLAVENRINKCEIFDYWNTRSNRSGGNDV</sequence>
<name>A0A397JMP8_9GLOM</name>
<evidence type="ECO:0000313" key="1">
    <source>
        <dbReference type="EMBL" id="RHZ88088.1"/>
    </source>
</evidence>
<protein>
    <submittedName>
        <fullName evidence="1">Uncharacterized protein</fullName>
    </submittedName>
</protein>
<gene>
    <name evidence="1" type="ORF">Glove_26g249</name>
</gene>
<accession>A0A397JMP8</accession>
<dbReference type="EMBL" id="PQFF01000024">
    <property type="protein sequence ID" value="RHZ88088.1"/>
    <property type="molecule type" value="Genomic_DNA"/>
</dbReference>
<reference evidence="1 2" key="1">
    <citation type="submission" date="2018-08" db="EMBL/GenBank/DDBJ databases">
        <title>Genome and evolution of the arbuscular mycorrhizal fungus Diversispora epigaea (formerly Glomus versiforme) and its bacterial endosymbionts.</title>
        <authorList>
            <person name="Sun X."/>
            <person name="Fei Z."/>
            <person name="Harrison M."/>
        </authorList>
    </citation>
    <scope>NUCLEOTIDE SEQUENCE [LARGE SCALE GENOMIC DNA]</scope>
    <source>
        <strain evidence="1 2">IT104</strain>
    </source>
</reference>
<proteinExistence type="predicted"/>
<comment type="caution">
    <text evidence="1">The sequence shown here is derived from an EMBL/GenBank/DDBJ whole genome shotgun (WGS) entry which is preliminary data.</text>
</comment>